<gene>
    <name evidence="1" type="ORF">HYE67_008407</name>
</gene>
<dbReference type="Proteomes" id="UP000663297">
    <property type="component" value="Chromosome 4"/>
</dbReference>
<organism evidence="1 2">
    <name type="scientific">Fusarium culmorum</name>
    <dbReference type="NCBI Taxonomy" id="5516"/>
    <lineage>
        <taxon>Eukaryota</taxon>
        <taxon>Fungi</taxon>
        <taxon>Dikarya</taxon>
        <taxon>Ascomycota</taxon>
        <taxon>Pezizomycotina</taxon>
        <taxon>Sordariomycetes</taxon>
        <taxon>Hypocreomycetidae</taxon>
        <taxon>Hypocreales</taxon>
        <taxon>Nectriaceae</taxon>
        <taxon>Fusarium</taxon>
    </lineage>
</organism>
<protein>
    <submittedName>
        <fullName evidence="1">Uncharacterized protein</fullName>
    </submittedName>
</protein>
<proteinExistence type="predicted"/>
<evidence type="ECO:0000313" key="2">
    <source>
        <dbReference type="Proteomes" id="UP000663297"/>
    </source>
</evidence>
<accession>A0A7S8HYD3</accession>
<dbReference type="EMBL" id="CP064750">
    <property type="protein sequence ID" value="QPC66176.1"/>
    <property type="molecule type" value="Genomic_DNA"/>
</dbReference>
<reference evidence="1" key="1">
    <citation type="submission" date="2020-11" db="EMBL/GenBank/DDBJ databases">
        <title>The chromosome-scale genome resource for two endophytic Fusarium species: F. culmorum and F. pseudograminearum.</title>
        <authorList>
            <person name="Yuan Z."/>
        </authorList>
    </citation>
    <scope>NUCLEOTIDE SEQUENCE</scope>
    <source>
        <strain evidence="1">Class2-1B</strain>
    </source>
</reference>
<evidence type="ECO:0000313" key="1">
    <source>
        <dbReference type="EMBL" id="QPC66176.1"/>
    </source>
</evidence>
<sequence length="83" mass="9569">MAGGLRSSSTQHEMTERTANIYVKRAADEGEPVRSKLTDQNVSILNYPDPLKPRRQLNRCPQEITSDMEARWLHMIKESEKRA</sequence>
<name>A0A7S8HYD3_FUSCU</name>
<dbReference type="AlphaFoldDB" id="A0A7S8HYD3"/>